<comment type="catalytic activity">
    <reaction evidence="14">
        <text>ATP + H2O = ADP + phosphate + H(+)</text>
        <dbReference type="Rhea" id="RHEA:13065"/>
        <dbReference type="ChEBI" id="CHEBI:15377"/>
        <dbReference type="ChEBI" id="CHEBI:15378"/>
        <dbReference type="ChEBI" id="CHEBI:30616"/>
        <dbReference type="ChEBI" id="CHEBI:43474"/>
        <dbReference type="ChEBI" id="CHEBI:456216"/>
        <dbReference type="EC" id="5.6.2.4"/>
    </reaction>
</comment>
<keyword evidence="10" id="KW-0234">DNA repair</keyword>
<evidence type="ECO:0000256" key="5">
    <source>
        <dbReference type="ARBA" id="ARBA00022801"/>
    </source>
</evidence>
<feature type="binding site" evidence="15">
    <location>
        <begin position="26"/>
        <end position="33"/>
    </location>
    <ligand>
        <name>ATP</name>
        <dbReference type="ChEBI" id="CHEBI:30616"/>
    </ligand>
</feature>
<dbReference type="InterPro" id="IPR027417">
    <property type="entry name" value="P-loop_NTPase"/>
</dbReference>
<evidence type="ECO:0000256" key="10">
    <source>
        <dbReference type="ARBA" id="ARBA00023204"/>
    </source>
</evidence>
<gene>
    <name evidence="18" type="ORF">ACFQY8_03280</name>
</gene>
<keyword evidence="2" id="KW-0540">Nuclease</keyword>
<dbReference type="Pfam" id="PF00580">
    <property type="entry name" value="UvrD-helicase"/>
    <property type="match status" value="1"/>
</dbReference>
<evidence type="ECO:0000313" key="19">
    <source>
        <dbReference type="Proteomes" id="UP001597036"/>
    </source>
</evidence>
<comment type="catalytic activity">
    <reaction evidence="12">
        <text>Couples ATP hydrolysis with the unwinding of duplex DNA by translocating in the 3'-5' direction.</text>
        <dbReference type="EC" id="5.6.2.4"/>
    </reaction>
</comment>
<evidence type="ECO:0000256" key="12">
    <source>
        <dbReference type="ARBA" id="ARBA00034617"/>
    </source>
</evidence>
<protein>
    <recommendedName>
        <fullName evidence="13">DNA 3'-5' helicase</fullName>
        <ecNumber evidence="13">5.6.2.4</ecNumber>
    </recommendedName>
</protein>
<evidence type="ECO:0000256" key="1">
    <source>
        <dbReference type="ARBA" id="ARBA00009922"/>
    </source>
</evidence>
<evidence type="ECO:0000256" key="14">
    <source>
        <dbReference type="ARBA" id="ARBA00048988"/>
    </source>
</evidence>
<keyword evidence="3 15" id="KW-0547">Nucleotide-binding</keyword>
<reference evidence="19" key="1">
    <citation type="journal article" date="2019" name="Int. J. Syst. Evol. Microbiol.">
        <title>The Global Catalogue of Microorganisms (GCM) 10K type strain sequencing project: providing services to taxonomists for standard genome sequencing and annotation.</title>
        <authorList>
            <consortium name="The Broad Institute Genomics Platform"/>
            <consortium name="The Broad Institute Genome Sequencing Center for Infectious Disease"/>
            <person name="Wu L."/>
            <person name="Ma J."/>
        </authorList>
    </citation>
    <scope>NUCLEOTIDE SEQUENCE [LARGE SCALE GENOMIC DNA]</scope>
    <source>
        <strain evidence="19">CCM 8604</strain>
    </source>
</reference>
<comment type="similarity">
    <text evidence="1">Belongs to the helicase family. UvrD subfamily.</text>
</comment>
<keyword evidence="4" id="KW-0227">DNA damage</keyword>
<evidence type="ECO:0000256" key="2">
    <source>
        <dbReference type="ARBA" id="ARBA00022722"/>
    </source>
</evidence>
<dbReference type="Proteomes" id="UP001597036">
    <property type="component" value="Unassembled WGS sequence"/>
</dbReference>
<evidence type="ECO:0000259" key="16">
    <source>
        <dbReference type="PROSITE" id="PS51198"/>
    </source>
</evidence>
<feature type="domain" description="UvrD-like helicase C-terminal" evidence="17">
    <location>
        <begin position="438"/>
        <end position="774"/>
    </location>
</feature>
<comment type="caution">
    <text evidence="18">The sequence shown here is derived from an EMBL/GenBank/DDBJ whole genome shotgun (WGS) entry which is preliminary data.</text>
</comment>
<dbReference type="Gene3D" id="3.90.320.10">
    <property type="match status" value="1"/>
</dbReference>
<dbReference type="Pfam" id="PF12705">
    <property type="entry name" value="PDDEXK_1"/>
    <property type="match status" value="1"/>
</dbReference>
<dbReference type="InterPro" id="IPR000212">
    <property type="entry name" value="DNA_helicase_UvrD/REP"/>
</dbReference>
<keyword evidence="5 15" id="KW-0378">Hydrolase</keyword>
<dbReference type="Gene3D" id="1.10.486.10">
    <property type="entry name" value="PCRA, domain 4"/>
    <property type="match status" value="2"/>
</dbReference>
<evidence type="ECO:0000256" key="15">
    <source>
        <dbReference type="PROSITE-ProRule" id="PRU00560"/>
    </source>
</evidence>
<dbReference type="EMBL" id="JBHTHQ010000016">
    <property type="protein sequence ID" value="MFD0704770.1"/>
    <property type="molecule type" value="Genomic_DNA"/>
</dbReference>
<evidence type="ECO:0000256" key="8">
    <source>
        <dbReference type="ARBA" id="ARBA00022840"/>
    </source>
</evidence>
<dbReference type="InterPro" id="IPR038726">
    <property type="entry name" value="PDDEXK_AddAB-type"/>
</dbReference>
<feature type="domain" description="UvrD-like helicase ATP-binding" evidence="16">
    <location>
        <begin position="5"/>
        <end position="420"/>
    </location>
</feature>
<keyword evidence="8 15" id="KW-0067">ATP-binding</keyword>
<accession>A0ABW2Y5Y9</accession>
<keyword evidence="19" id="KW-1185">Reference proteome</keyword>
<keyword evidence="6 15" id="KW-0347">Helicase</keyword>
<dbReference type="RefSeq" id="WP_377938484.1">
    <property type="nucleotide sequence ID" value="NZ_JBHTHQ010000016.1"/>
</dbReference>
<dbReference type="PROSITE" id="PS51217">
    <property type="entry name" value="UVRD_HELICASE_CTER"/>
    <property type="match status" value="1"/>
</dbReference>
<sequence>MAEFKPTPEQTSILNAEKSSTMLIVAGAGSGKTFTMTARIIELIKNGVEPQKILGLTFTKAAANELLTRVAAAVNGNRARMRTRGHEEDADSSYYMSDDHADMAFMKPEVYTYDAFFQSIVRQYGLLVGMDPNTVPLSTAGAYQLADEVIRDHMRDVVNAMGEQESSDLDDMGSYTTFVRNVVTLSEAISSCMIDKTCTSVDEAIARIEKWDSAFITHLDKIVDHEFAELKNLPDFGVKIKMTTSKTVKGFDKWMNEKGKDYLAGILVEIRENTRLRSVYLTYVKLLAQRKREQHMAQFSDFTIAAMQLVQRFPWIGEQYRSCFSHVFLDEYQDSSTAQASLIAEIFAPHGASLHLEVPTSYEVSSRHEISLRSSALTAVGDPYQAIYAWRGAAPGAFVSFLHHVGVSKPLSLSVSMRNPRIVLDVANKLTQPLREGHRDAYGRKGTITLHEVRVPKLSARDDASQGSIAALAYASRKQEIDGVVRYAKKAVEKSKKHNDELIKQGEAAKSGPFVAVLLRSKTHMGEFAQAFNEAGLSVQVDGVQSVLDRPDAHDIINLLAAVADHSQTAAALSVLASTRFDIPAADLREFADAVSMYNVQLQRELLDSVGVGKPDRGSWSVPPVTSLVDVLIAPRKIRDSIVKQYYHGSDLSVRRIEDFARALTMVNSVSSQGLETVIRAAGDALGVDIDVAVAYAITREKGLTGEALPVSSVDSLVELSQTYAQELSESQRPTLSGFLSWVQSADSNASDDPTIVGSAQADVTICTIHHSKGLEWDSVIIPEMNEATFPSNQGSNLSFDAVYDDEPMPSGQYVAYASTWLTDPTAVPAPVRADADAVPRFADENQFDELLPDALSLEARVHGQLHLPQRDALSTTMSLREESGQSVLEEERRLAYVTVTRAKRDVLMTGAVKATSLMDNFSPVGYTSAHDQDQSLTVLPQFDKCSIFLAEVQEYLHSGEVAEEYGHDNVIDIDEQFEDSEFIDKPIGIFVGHDAFEYAAATVGGALDAARDAVQVDNAVHYEHPRRIDSRIGDVLDASARVLSTDNWEPNNSDDFDESEKLGELRHAAQRVYEAMSTLGYTHSDSSSVTMTVDSAAVHATTNPRADGTNSVHTVSDEEQKLIEAAQQVMRQRNASVTTIQREAANASSTSHTSRADHTSQLQRARAIMRPVPNIVNYDAGGQLSVAHMGTAFHAFAQRYFKPDNAAVLDSQEFRQSKEMIRSEVENETTHGEYEERMHAWKVRLLSSQFDPSECDGTEVPFAYVPEDTDRTVVGVIDAVFEGQQLKDSPISRHAHDEGREILYTVIDWKTGHKPQDEAEKREKLLQVDMYREILATLKGVDVDQVDAALYYVSENKEEDRLIPAAYKTQEQIEDILRGVSKSEGKLENRDD</sequence>
<dbReference type="SUPFAM" id="SSF52540">
    <property type="entry name" value="P-loop containing nucleoside triphosphate hydrolases"/>
    <property type="match status" value="1"/>
</dbReference>
<dbReference type="PROSITE" id="PS51198">
    <property type="entry name" value="UVRD_HELICASE_ATP_BIND"/>
    <property type="match status" value="1"/>
</dbReference>
<dbReference type="EC" id="5.6.2.4" evidence="13"/>
<dbReference type="Gene3D" id="1.10.10.160">
    <property type="match status" value="1"/>
</dbReference>
<organism evidence="18 19">
    <name type="scientific">Alloscardovia venturai</name>
    <dbReference type="NCBI Taxonomy" id="1769421"/>
    <lineage>
        <taxon>Bacteria</taxon>
        <taxon>Bacillati</taxon>
        <taxon>Actinomycetota</taxon>
        <taxon>Actinomycetes</taxon>
        <taxon>Bifidobacteriales</taxon>
        <taxon>Bifidobacteriaceae</taxon>
        <taxon>Alloscardovia</taxon>
    </lineage>
</organism>
<evidence type="ECO:0000259" key="17">
    <source>
        <dbReference type="PROSITE" id="PS51217"/>
    </source>
</evidence>
<dbReference type="InterPro" id="IPR014016">
    <property type="entry name" value="UvrD-like_ATP-bd"/>
</dbReference>
<evidence type="ECO:0000256" key="9">
    <source>
        <dbReference type="ARBA" id="ARBA00023125"/>
    </source>
</evidence>
<dbReference type="PANTHER" id="PTHR11070:SF55">
    <property type="entry name" value="DNA 3'-5' HELICASE"/>
    <property type="match status" value="1"/>
</dbReference>
<keyword evidence="11" id="KW-0413">Isomerase</keyword>
<dbReference type="Gene3D" id="3.40.50.300">
    <property type="entry name" value="P-loop containing nucleotide triphosphate hydrolases"/>
    <property type="match status" value="5"/>
</dbReference>
<evidence type="ECO:0000256" key="11">
    <source>
        <dbReference type="ARBA" id="ARBA00023235"/>
    </source>
</evidence>
<dbReference type="InterPro" id="IPR014017">
    <property type="entry name" value="DNA_helicase_UvrD-like_C"/>
</dbReference>
<dbReference type="PANTHER" id="PTHR11070">
    <property type="entry name" value="UVRD / RECB / PCRA DNA HELICASE FAMILY MEMBER"/>
    <property type="match status" value="1"/>
</dbReference>
<evidence type="ECO:0000256" key="4">
    <source>
        <dbReference type="ARBA" id="ARBA00022763"/>
    </source>
</evidence>
<proteinExistence type="inferred from homology"/>
<dbReference type="InterPro" id="IPR013986">
    <property type="entry name" value="DExx_box_DNA_helicase_dom_sf"/>
</dbReference>
<keyword evidence="7" id="KW-0269">Exonuclease</keyword>
<evidence type="ECO:0000256" key="7">
    <source>
        <dbReference type="ARBA" id="ARBA00022839"/>
    </source>
</evidence>
<keyword evidence="9" id="KW-0238">DNA-binding</keyword>
<name>A0ABW2Y5Y9_9BIFI</name>
<dbReference type="InterPro" id="IPR011604">
    <property type="entry name" value="PDDEXK-like_dom_sf"/>
</dbReference>
<evidence type="ECO:0000313" key="18">
    <source>
        <dbReference type="EMBL" id="MFD0704770.1"/>
    </source>
</evidence>
<evidence type="ECO:0000256" key="13">
    <source>
        <dbReference type="ARBA" id="ARBA00034808"/>
    </source>
</evidence>
<evidence type="ECO:0000256" key="3">
    <source>
        <dbReference type="ARBA" id="ARBA00022741"/>
    </source>
</evidence>
<evidence type="ECO:0000256" key="6">
    <source>
        <dbReference type="ARBA" id="ARBA00022806"/>
    </source>
</evidence>
<dbReference type="Pfam" id="PF13361">
    <property type="entry name" value="UvrD_C"/>
    <property type="match status" value="1"/>
</dbReference>